<feature type="domain" description="OmpR/PhoB-type" evidence="11">
    <location>
        <begin position="132"/>
        <end position="228"/>
    </location>
</feature>
<dbReference type="InterPro" id="IPR039420">
    <property type="entry name" value="WalR-like"/>
</dbReference>
<evidence type="ECO:0000256" key="5">
    <source>
        <dbReference type="ARBA" id="ARBA00023125"/>
    </source>
</evidence>
<evidence type="ECO:0000256" key="1">
    <source>
        <dbReference type="ARBA" id="ARBA00013332"/>
    </source>
</evidence>
<dbReference type="SMART" id="SM00862">
    <property type="entry name" value="Trans_reg_C"/>
    <property type="match status" value="1"/>
</dbReference>
<keyword evidence="5 9" id="KW-0238">DNA-binding</keyword>
<evidence type="ECO:0000259" key="10">
    <source>
        <dbReference type="PROSITE" id="PS50110"/>
    </source>
</evidence>
<keyword evidence="13" id="KW-1185">Reference proteome</keyword>
<dbReference type="InterPro" id="IPR036388">
    <property type="entry name" value="WH-like_DNA-bd_sf"/>
</dbReference>
<reference evidence="12 13" key="1">
    <citation type="journal article" name="Front. Microbiol.">
        <title>Sugar Metabolism of the First Thermophilic Planctomycete Thermogutta terrifontis: Comparative Genomic and Transcriptomic Approaches.</title>
        <authorList>
            <person name="Elcheninov A.G."/>
            <person name="Menzel P."/>
            <person name="Gudbergsdottir S.R."/>
            <person name="Slesarev A.I."/>
            <person name="Kadnikov V.V."/>
            <person name="Krogh A."/>
            <person name="Bonch-Osmolovskaya E.A."/>
            <person name="Peng X."/>
            <person name="Kublanov I.V."/>
        </authorList>
    </citation>
    <scope>NUCLEOTIDE SEQUENCE [LARGE SCALE GENOMIC DNA]</scope>
    <source>
        <strain evidence="12 13">R1</strain>
    </source>
</reference>
<evidence type="ECO:0000256" key="9">
    <source>
        <dbReference type="PROSITE-ProRule" id="PRU01091"/>
    </source>
</evidence>
<dbReference type="Pfam" id="PF00486">
    <property type="entry name" value="Trans_reg_C"/>
    <property type="match status" value="1"/>
</dbReference>
<dbReference type="AlphaFoldDB" id="A0A286RF28"/>
<gene>
    <name evidence="12" type="ORF">THTE_1961</name>
</gene>
<keyword evidence="3" id="KW-0902">Two-component regulatory system</keyword>
<evidence type="ECO:0000256" key="7">
    <source>
        <dbReference type="ARBA" id="ARBA00024735"/>
    </source>
</evidence>
<sequence length="239" mass="26776">MSTCQILVVEDDTRIQELLQYNLTRAGFSVVSAYSAEEALSFLSQRPIDIVILDLMLPGMDGLTFCRRLKSQPDTANIPVIMLTARGEDQAIVTGLETGADDYIPKPFSPKVLIARIRAVLRRKTPDKEQDEECYSVGEITIDRSRREVRVRDRSIQLTRTEFEILDILASRAGRVLSRTEIAELVHGEPFVTTDRAVDVHIASLRKKLGEAGKMVETVRGVGYRIQPHQASQPSQVEP</sequence>
<dbReference type="PROSITE" id="PS51755">
    <property type="entry name" value="OMPR_PHOB"/>
    <property type="match status" value="1"/>
</dbReference>
<dbReference type="Pfam" id="PF00072">
    <property type="entry name" value="Response_reg"/>
    <property type="match status" value="1"/>
</dbReference>
<dbReference type="SUPFAM" id="SSF46894">
    <property type="entry name" value="C-terminal effector domain of the bipartite response regulators"/>
    <property type="match status" value="1"/>
</dbReference>
<keyword evidence="2 8" id="KW-0597">Phosphoprotein</keyword>
<evidence type="ECO:0000256" key="8">
    <source>
        <dbReference type="PROSITE-ProRule" id="PRU00169"/>
    </source>
</evidence>
<dbReference type="PANTHER" id="PTHR48111:SF4">
    <property type="entry name" value="DNA-BINDING DUAL TRANSCRIPTIONAL REGULATOR OMPR"/>
    <property type="match status" value="1"/>
</dbReference>
<dbReference type="GO" id="GO:0005829">
    <property type="term" value="C:cytosol"/>
    <property type="evidence" value="ECO:0007669"/>
    <property type="project" value="TreeGrafter"/>
</dbReference>
<dbReference type="Gene3D" id="1.10.10.10">
    <property type="entry name" value="Winged helix-like DNA-binding domain superfamily/Winged helix DNA-binding domain"/>
    <property type="match status" value="1"/>
</dbReference>
<dbReference type="GO" id="GO:0032993">
    <property type="term" value="C:protein-DNA complex"/>
    <property type="evidence" value="ECO:0007669"/>
    <property type="project" value="TreeGrafter"/>
</dbReference>
<organism evidence="12 13">
    <name type="scientific">Thermogutta terrifontis</name>
    <dbReference type="NCBI Taxonomy" id="1331910"/>
    <lineage>
        <taxon>Bacteria</taxon>
        <taxon>Pseudomonadati</taxon>
        <taxon>Planctomycetota</taxon>
        <taxon>Planctomycetia</taxon>
        <taxon>Pirellulales</taxon>
        <taxon>Thermoguttaceae</taxon>
        <taxon>Thermogutta</taxon>
    </lineage>
</organism>
<dbReference type="SMART" id="SM00448">
    <property type="entry name" value="REC"/>
    <property type="match status" value="1"/>
</dbReference>
<feature type="modified residue" description="4-aspartylphosphate" evidence="8">
    <location>
        <position position="54"/>
    </location>
</feature>
<evidence type="ECO:0000256" key="4">
    <source>
        <dbReference type="ARBA" id="ARBA00023015"/>
    </source>
</evidence>
<dbReference type="InterPro" id="IPR011006">
    <property type="entry name" value="CheY-like_superfamily"/>
</dbReference>
<name>A0A286RF28_9BACT</name>
<dbReference type="EMBL" id="CP018477">
    <property type="protein sequence ID" value="ASV74563.1"/>
    <property type="molecule type" value="Genomic_DNA"/>
</dbReference>
<evidence type="ECO:0000256" key="2">
    <source>
        <dbReference type="ARBA" id="ARBA00022553"/>
    </source>
</evidence>
<dbReference type="Gene3D" id="6.10.250.690">
    <property type="match status" value="1"/>
</dbReference>
<keyword evidence="4" id="KW-0805">Transcription regulation</keyword>
<accession>A0A286RF28</accession>
<evidence type="ECO:0000256" key="3">
    <source>
        <dbReference type="ARBA" id="ARBA00023012"/>
    </source>
</evidence>
<evidence type="ECO:0000259" key="11">
    <source>
        <dbReference type="PROSITE" id="PS51755"/>
    </source>
</evidence>
<evidence type="ECO:0000256" key="6">
    <source>
        <dbReference type="ARBA" id="ARBA00023163"/>
    </source>
</evidence>
<dbReference type="PROSITE" id="PS50110">
    <property type="entry name" value="RESPONSE_REGULATORY"/>
    <property type="match status" value="1"/>
</dbReference>
<dbReference type="GO" id="GO:0000976">
    <property type="term" value="F:transcription cis-regulatory region binding"/>
    <property type="evidence" value="ECO:0007669"/>
    <property type="project" value="TreeGrafter"/>
</dbReference>
<dbReference type="GO" id="GO:0006355">
    <property type="term" value="P:regulation of DNA-templated transcription"/>
    <property type="evidence" value="ECO:0007669"/>
    <property type="project" value="InterPro"/>
</dbReference>
<dbReference type="Gene3D" id="3.40.50.2300">
    <property type="match status" value="1"/>
</dbReference>
<feature type="DNA-binding region" description="OmpR/PhoB-type" evidence="9">
    <location>
        <begin position="132"/>
        <end position="228"/>
    </location>
</feature>
<feature type="domain" description="Response regulatory" evidence="10">
    <location>
        <begin position="5"/>
        <end position="121"/>
    </location>
</feature>
<dbReference type="OrthoDB" id="272875at2"/>
<dbReference type="CDD" id="cd00383">
    <property type="entry name" value="trans_reg_C"/>
    <property type="match status" value="1"/>
</dbReference>
<dbReference type="GO" id="GO:0000156">
    <property type="term" value="F:phosphorelay response regulator activity"/>
    <property type="evidence" value="ECO:0007669"/>
    <property type="project" value="TreeGrafter"/>
</dbReference>
<proteinExistence type="predicted"/>
<dbReference type="PANTHER" id="PTHR48111">
    <property type="entry name" value="REGULATOR OF RPOS"/>
    <property type="match status" value="1"/>
</dbReference>
<dbReference type="FunFam" id="1.10.10.10:FF:000018">
    <property type="entry name" value="DNA-binding response regulator ResD"/>
    <property type="match status" value="1"/>
</dbReference>
<evidence type="ECO:0000313" key="13">
    <source>
        <dbReference type="Proteomes" id="UP000215086"/>
    </source>
</evidence>
<dbReference type="RefSeq" id="WP_095414845.1">
    <property type="nucleotide sequence ID" value="NZ_CP018477.1"/>
</dbReference>
<protein>
    <recommendedName>
        <fullName evidence="1">Phosphate regulon transcriptional regulatory protein PhoB</fullName>
    </recommendedName>
</protein>
<dbReference type="InterPro" id="IPR001789">
    <property type="entry name" value="Sig_transdc_resp-reg_receiver"/>
</dbReference>
<dbReference type="InterPro" id="IPR016032">
    <property type="entry name" value="Sig_transdc_resp-reg_C-effctor"/>
</dbReference>
<dbReference type="KEGG" id="ttf:THTE_1961"/>
<dbReference type="SUPFAM" id="SSF52172">
    <property type="entry name" value="CheY-like"/>
    <property type="match status" value="1"/>
</dbReference>
<evidence type="ECO:0000313" key="12">
    <source>
        <dbReference type="EMBL" id="ASV74563.1"/>
    </source>
</evidence>
<dbReference type="InterPro" id="IPR001867">
    <property type="entry name" value="OmpR/PhoB-type_DNA-bd"/>
</dbReference>
<dbReference type="Proteomes" id="UP000215086">
    <property type="component" value="Chromosome"/>
</dbReference>
<comment type="function">
    <text evidence="7">This protein is a positive regulator for the phosphate regulon. Transcription of this operon is positively regulated by PhoB and PhoR when phosphate is limited.</text>
</comment>
<keyword evidence="6" id="KW-0804">Transcription</keyword>
<dbReference type="FunFam" id="3.40.50.2300:FF:000001">
    <property type="entry name" value="DNA-binding response regulator PhoB"/>
    <property type="match status" value="1"/>
</dbReference>